<feature type="transmembrane region" description="Helical" evidence="11">
    <location>
        <begin position="1191"/>
        <end position="1214"/>
    </location>
</feature>
<feature type="transmembrane region" description="Helical" evidence="11">
    <location>
        <begin position="1263"/>
        <end position="1286"/>
    </location>
</feature>
<keyword evidence="9" id="KW-0325">Glycoprotein</keyword>
<evidence type="ECO:0000313" key="16">
    <source>
        <dbReference type="EMBL" id="CAL1541096.1"/>
    </source>
</evidence>
<feature type="transmembrane region" description="Helical" evidence="11">
    <location>
        <begin position="1116"/>
        <end position="1138"/>
    </location>
</feature>
<dbReference type="InterPro" id="IPR036179">
    <property type="entry name" value="Ig-like_dom_sf"/>
</dbReference>
<keyword evidence="3 11" id="KW-0812">Transmembrane</keyword>
<dbReference type="Gene3D" id="2.60.220.50">
    <property type="match status" value="1"/>
</dbReference>
<gene>
    <name evidence="16" type="ORF">GSLYS_00014738001</name>
</gene>
<keyword evidence="6 11" id="KW-1133">Transmembrane helix</keyword>
<comment type="similarity">
    <text evidence="2">Belongs to the G-protein coupled receptor 2 family. Adhesion G-protein coupled receptor (ADGR) subfamily.</text>
</comment>
<dbReference type="InterPro" id="IPR057244">
    <property type="entry name" value="GAIN_B"/>
</dbReference>
<reference evidence="16 17" key="1">
    <citation type="submission" date="2024-04" db="EMBL/GenBank/DDBJ databases">
        <authorList>
            <consortium name="Genoscope - CEA"/>
            <person name="William W."/>
        </authorList>
    </citation>
    <scope>NUCLEOTIDE SEQUENCE [LARGE SCALE GENOMIC DNA]</scope>
</reference>
<dbReference type="InterPro" id="IPR007110">
    <property type="entry name" value="Ig-like_dom"/>
</dbReference>
<evidence type="ECO:0000256" key="3">
    <source>
        <dbReference type="ARBA" id="ARBA00022692"/>
    </source>
</evidence>
<comment type="subcellular location">
    <subcellularLocation>
        <location evidence="1">Membrane</location>
        <topology evidence="1">Multi-pass membrane protein</topology>
    </subcellularLocation>
</comment>
<evidence type="ECO:0000259" key="14">
    <source>
        <dbReference type="PROSITE" id="PS50261"/>
    </source>
</evidence>
<evidence type="ECO:0000313" key="17">
    <source>
        <dbReference type="Proteomes" id="UP001497497"/>
    </source>
</evidence>
<evidence type="ECO:0000256" key="6">
    <source>
        <dbReference type="ARBA" id="ARBA00022989"/>
    </source>
</evidence>
<dbReference type="Proteomes" id="UP001497497">
    <property type="component" value="Unassembled WGS sequence"/>
</dbReference>
<name>A0AAV2I4J5_LYMST</name>
<feature type="transmembrane region" description="Helical" evidence="11">
    <location>
        <begin position="1150"/>
        <end position="1171"/>
    </location>
</feature>
<feature type="domain" description="Ig-like" evidence="15">
    <location>
        <begin position="25"/>
        <end position="194"/>
    </location>
</feature>
<dbReference type="SUPFAM" id="SSF48726">
    <property type="entry name" value="Immunoglobulin"/>
    <property type="match status" value="2"/>
</dbReference>
<dbReference type="InterPro" id="IPR017983">
    <property type="entry name" value="GPCR_2_secretin-like_CS"/>
</dbReference>
<keyword evidence="7 11" id="KW-0472">Membrane</keyword>
<dbReference type="CDD" id="cd15040">
    <property type="entry name" value="7tmB2_Adhesion"/>
    <property type="match status" value="1"/>
</dbReference>
<dbReference type="InterPro" id="IPR008077">
    <property type="entry name" value="GPCR_2_brain_angio_inhib"/>
</dbReference>
<evidence type="ECO:0000259" key="15">
    <source>
        <dbReference type="PROSITE" id="PS50835"/>
    </source>
</evidence>
<dbReference type="PANTHER" id="PTHR12011:SF347">
    <property type="entry name" value="FI21270P1-RELATED"/>
    <property type="match status" value="1"/>
</dbReference>
<feature type="region of interest" description="Disordered" evidence="10">
    <location>
        <begin position="1309"/>
        <end position="1335"/>
    </location>
</feature>
<evidence type="ECO:0000256" key="11">
    <source>
        <dbReference type="SAM" id="Phobius"/>
    </source>
</evidence>
<dbReference type="GO" id="GO:0004930">
    <property type="term" value="F:G protein-coupled receptor activity"/>
    <property type="evidence" value="ECO:0007669"/>
    <property type="project" value="InterPro"/>
</dbReference>
<evidence type="ECO:0000256" key="9">
    <source>
        <dbReference type="ARBA" id="ARBA00023180"/>
    </source>
</evidence>
<evidence type="ECO:0000256" key="7">
    <source>
        <dbReference type="ARBA" id="ARBA00023136"/>
    </source>
</evidence>
<dbReference type="Pfam" id="PF01825">
    <property type="entry name" value="GPS"/>
    <property type="match status" value="1"/>
</dbReference>
<feature type="compositionally biased region" description="Polar residues" evidence="10">
    <location>
        <begin position="1318"/>
        <end position="1335"/>
    </location>
</feature>
<dbReference type="GO" id="GO:0007166">
    <property type="term" value="P:cell surface receptor signaling pathway"/>
    <property type="evidence" value="ECO:0007669"/>
    <property type="project" value="InterPro"/>
</dbReference>
<accession>A0AAV2I4J5</accession>
<comment type="caution">
    <text evidence="16">The sequence shown here is derived from an EMBL/GenBank/DDBJ whole genome shotgun (WGS) entry which is preliminary data.</text>
</comment>
<dbReference type="InterPro" id="IPR000203">
    <property type="entry name" value="GPS"/>
</dbReference>
<dbReference type="Pfam" id="PF13895">
    <property type="entry name" value="Ig_2"/>
    <property type="match status" value="1"/>
</dbReference>
<keyword evidence="8" id="KW-1015">Disulfide bond</keyword>
<dbReference type="SMART" id="SM00303">
    <property type="entry name" value="GPS"/>
    <property type="match status" value="1"/>
</dbReference>
<dbReference type="EMBL" id="CAXITT010000414">
    <property type="protein sequence ID" value="CAL1541096.1"/>
    <property type="molecule type" value="Genomic_DNA"/>
</dbReference>
<protein>
    <submittedName>
        <fullName evidence="16">Uncharacterized protein</fullName>
    </submittedName>
</protein>
<dbReference type="GO" id="GO:0005509">
    <property type="term" value="F:calcium ion binding"/>
    <property type="evidence" value="ECO:0007669"/>
    <property type="project" value="InterPro"/>
</dbReference>
<dbReference type="SMART" id="SM00409">
    <property type="entry name" value="IG"/>
    <property type="match status" value="3"/>
</dbReference>
<dbReference type="PROSITE" id="PS50835">
    <property type="entry name" value="IG_LIKE"/>
    <property type="match status" value="3"/>
</dbReference>
<dbReference type="PRINTS" id="PR01694">
    <property type="entry name" value="BAIPRECURSOR"/>
</dbReference>
<dbReference type="InterPro" id="IPR046338">
    <property type="entry name" value="GAIN_dom_sf"/>
</dbReference>
<feature type="compositionally biased region" description="Polar residues" evidence="10">
    <location>
        <begin position="1370"/>
        <end position="1379"/>
    </location>
</feature>
<feature type="signal peptide" evidence="12">
    <location>
        <begin position="1"/>
        <end position="21"/>
    </location>
</feature>
<sequence>MYKAWTLLYTVLLLHISLSSQQLISRIRLMNRKSTVTDGDRLLLECGNSSSTYLPRYSNNSFTWFFNGLALPKTTGDILVIPRATLGQHSFSCVEPGNYSASDSINITVLPKTPLITPCGNISLNNDIDIMLDCYTESAGILSYVFYKDNRPLRISSSTTYTIHGGTANDSGIYRCAVESLRSASNLSEPLNLTFPGSPIAPSRDYKTIYSFPGGDSPTDGDRIKLVCGTSGRVTANNPLPVFSWYFNGRFIKQTTSELIIENAGIGVDEGTYFCVNQLEPRFGYSLPVNLKPKSPYLSPCGPRSIERGTALTLRCRSESRTVDSYRFYRNTSTLIQESTNDAYVLNSVSAADKGSYSCAAVWRTLEATSQNELILDVVFSGPECSLTWDTIRPNYWSVGDEITLSLICTRSLSGDFKIKNIVWPSNVEFLRVDYNATTAGNYRLHFSLLEYVPSSFQFLATVLLGVYETTEEVAVPIFNAPVFDPYSSYDAVINDTSPIGYVFLSLTAYTDNTKSFITYSSSSSLFQLNLKGGLSLNLKPRLSSITETHSIVITANDSTSLLASSVNVTITIVDANEPMVCDEVEESSICSSATFFNMTLGYFYCRDPDVNPAFKSLTYEEKSYLPSYPVAVDAKGRVYVVAPFPSEDQLLFLSATVTDNLFSSAAHFSILVIGQCCPDIASTDRKSNKIGTFVHQKCPAGFTGETKRYCNNQSVWCPATYDGCLRSSLPDTQFKLNFSWTLSVIGSETKQRFDEHPTVVPSDIQRVLDLFSYAAEVVLNETLRVAYGTFQNYISVANHLLTQGNESWGDVEVQESAVDEHCSVVKSAKTYSGQGGVDILVVLDLLAKSSVGNQSGLFNSTTVVVWENIAVQCDTTAEDIYFPDLNNQDYHNYEAWVLKSNTTLYLSHKAFKKRDVNGSVKYCAVLYRAIVDKFSVNASLQEKHEQGQPLKDKVINSHIISFTIDLDLKEVSPPLEMNFKLLNDHYSSPVCGFLDHSVSDIGVWSSQGCNVVKEGHGKVTCACNHLTNFAVLMNPFVTSEKESLSIISIVGCIISIICLLFSVIIQAVVWKFISYNKTVLHLRLHLSVCLVLAYFIFVGGIFAKTHELACKVIAIVLHYVFLAAFFIMLSEGLLLLWKSTVVLGSSLSAKKLLLLSYGTPSIIVATAVGVTRTEGYGANKICWLSIDRGLIWAFIGPALFIVLVNFIVLIIALRITDTKRKNSQLKTCQKASAAIRNTLMMCPLLGITWLLAVVSWNHDTVIIQYIFALLNSLQGLFICIVHCLLSPQIKEGLDVMLKGFKAKRFSHQRGLHKNKQVRPSNEDSNTGNGNDVYSQPINGLDQITTLAHSRSRDQLVSRGAAQDVDDNRNAGSSGTSPGPSHADVQPLPPKKKSWTASVKEKWRALSRRHRNGQNKFQQENERVAEIYEDLQPSRQMPSVKNLNSAMR</sequence>
<proteinExistence type="inferred from homology"/>
<dbReference type="PROSITE" id="PS50261">
    <property type="entry name" value="G_PROTEIN_RECEP_F2_4"/>
    <property type="match status" value="1"/>
</dbReference>
<dbReference type="SUPFAM" id="SSF49313">
    <property type="entry name" value="Cadherin-like"/>
    <property type="match status" value="1"/>
</dbReference>
<evidence type="ECO:0000256" key="12">
    <source>
        <dbReference type="SAM" id="SignalP"/>
    </source>
</evidence>
<dbReference type="Gene3D" id="2.60.40.10">
    <property type="entry name" value="Immunoglobulins"/>
    <property type="match status" value="3"/>
</dbReference>
<dbReference type="InterPro" id="IPR017981">
    <property type="entry name" value="GPCR_2-like_7TM"/>
</dbReference>
<evidence type="ECO:0000256" key="1">
    <source>
        <dbReference type="ARBA" id="ARBA00004141"/>
    </source>
</evidence>
<dbReference type="PANTHER" id="PTHR12011">
    <property type="entry name" value="ADHESION G-PROTEIN COUPLED RECEPTOR"/>
    <property type="match status" value="1"/>
</dbReference>
<evidence type="ECO:0000256" key="10">
    <source>
        <dbReference type="SAM" id="MobiDB-lite"/>
    </source>
</evidence>
<feature type="domain" description="Ig-like" evidence="15">
    <location>
        <begin position="196"/>
        <end position="275"/>
    </location>
</feature>
<evidence type="ECO:0000256" key="4">
    <source>
        <dbReference type="ARBA" id="ARBA00022729"/>
    </source>
</evidence>
<feature type="domain" description="GAIN-B" evidence="13">
    <location>
        <begin position="861"/>
        <end position="1040"/>
    </location>
</feature>
<dbReference type="PROSITE" id="PS50221">
    <property type="entry name" value="GAIN_B"/>
    <property type="match status" value="1"/>
</dbReference>
<dbReference type="Gene3D" id="2.60.40.60">
    <property type="entry name" value="Cadherins"/>
    <property type="match status" value="1"/>
</dbReference>
<feature type="transmembrane region" description="Helical" evidence="11">
    <location>
        <begin position="1235"/>
        <end position="1257"/>
    </location>
</feature>
<feature type="region of interest" description="Disordered" evidence="10">
    <location>
        <begin position="1353"/>
        <end position="1423"/>
    </location>
</feature>
<dbReference type="InterPro" id="IPR013783">
    <property type="entry name" value="Ig-like_fold"/>
</dbReference>
<feature type="domain" description="Ig-like" evidence="15">
    <location>
        <begin position="293"/>
        <end position="375"/>
    </location>
</feature>
<evidence type="ECO:0000259" key="13">
    <source>
        <dbReference type="PROSITE" id="PS50221"/>
    </source>
</evidence>
<dbReference type="PRINTS" id="PR00249">
    <property type="entry name" value="GPCRSECRETIN"/>
</dbReference>
<organism evidence="16 17">
    <name type="scientific">Lymnaea stagnalis</name>
    <name type="common">Great pond snail</name>
    <name type="synonym">Helix stagnalis</name>
    <dbReference type="NCBI Taxonomy" id="6523"/>
    <lineage>
        <taxon>Eukaryota</taxon>
        <taxon>Metazoa</taxon>
        <taxon>Spiralia</taxon>
        <taxon>Lophotrochozoa</taxon>
        <taxon>Mollusca</taxon>
        <taxon>Gastropoda</taxon>
        <taxon>Heterobranchia</taxon>
        <taxon>Euthyneura</taxon>
        <taxon>Panpulmonata</taxon>
        <taxon>Hygrophila</taxon>
        <taxon>Lymnaeoidea</taxon>
        <taxon>Lymnaeidae</taxon>
        <taxon>Lymnaea</taxon>
    </lineage>
</organism>
<dbReference type="CDD" id="cd00096">
    <property type="entry name" value="Ig"/>
    <property type="match status" value="1"/>
</dbReference>
<feature type="transmembrane region" description="Helical" evidence="11">
    <location>
        <begin position="1083"/>
        <end position="1104"/>
    </location>
</feature>
<dbReference type="FunFam" id="1.20.1070.10:FF:000058">
    <property type="entry name" value="Adhesion G protein-coupled receptor F5"/>
    <property type="match status" value="1"/>
</dbReference>
<dbReference type="Gene3D" id="1.20.1070.10">
    <property type="entry name" value="Rhodopsin 7-helix transmembrane proteins"/>
    <property type="match status" value="1"/>
</dbReference>
<dbReference type="CDD" id="cd11304">
    <property type="entry name" value="Cadherin_repeat"/>
    <property type="match status" value="1"/>
</dbReference>
<feature type="domain" description="G-protein coupled receptors family 2 profile 2" evidence="14">
    <location>
        <begin position="1045"/>
        <end position="1287"/>
    </location>
</feature>
<evidence type="ECO:0000256" key="5">
    <source>
        <dbReference type="ARBA" id="ARBA00022737"/>
    </source>
</evidence>
<keyword evidence="4 12" id="KW-0732">Signal</keyword>
<dbReference type="PROSITE" id="PS00650">
    <property type="entry name" value="G_PROTEIN_RECEP_F2_2"/>
    <property type="match status" value="1"/>
</dbReference>
<dbReference type="InterPro" id="IPR003599">
    <property type="entry name" value="Ig_sub"/>
</dbReference>
<dbReference type="GO" id="GO:0005886">
    <property type="term" value="C:plasma membrane"/>
    <property type="evidence" value="ECO:0007669"/>
    <property type="project" value="UniProtKB-SubCell"/>
</dbReference>
<keyword evidence="5" id="KW-0677">Repeat</keyword>
<dbReference type="InterPro" id="IPR000832">
    <property type="entry name" value="GPCR_2_secretin-like"/>
</dbReference>
<dbReference type="InterPro" id="IPR015919">
    <property type="entry name" value="Cadherin-like_sf"/>
</dbReference>
<keyword evidence="17" id="KW-1185">Reference proteome</keyword>
<dbReference type="Pfam" id="PF00002">
    <property type="entry name" value="7tm_2"/>
    <property type="match status" value="1"/>
</dbReference>
<feature type="chain" id="PRO_5043337544" evidence="12">
    <location>
        <begin position="22"/>
        <end position="1448"/>
    </location>
</feature>
<evidence type="ECO:0000256" key="8">
    <source>
        <dbReference type="ARBA" id="ARBA00023157"/>
    </source>
</evidence>
<feature type="transmembrane region" description="Helical" evidence="11">
    <location>
        <begin position="1045"/>
        <end position="1071"/>
    </location>
</feature>
<evidence type="ECO:0000256" key="2">
    <source>
        <dbReference type="ARBA" id="ARBA00007343"/>
    </source>
</evidence>